<name>A0A6N6N330_9BACT</name>
<dbReference type="PRINTS" id="PR00812">
    <property type="entry name" value="BCTERIALGSPF"/>
</dbReference>
<evidence type="ECO:0000313" key="10">
    <source>
        <dbReference type="EMBL" id="KAB1442213.1"/>
    </source>
</evidence>
<feature type="transmembrane region" description="Helical" evidence="8">
    <location>
        <begin position="170"/>
        <end position="196"/>
    </location>
</feature>
<dbReference type="AlphaFoldDB" id="A0A6N6N330"/>
<keyword evidence="6 8" id="KW-1133">Transmembrane helix</keyword>
<evidence type="ECO:0000256" key="7">
    <source>
        <dbReference type="ARBA" id="ARBA00023136"/>
    </source>
</evidence>
<keyword evidence="11" id="KW-1185">Reference proteome</keyword>
<evidence type="ECO:0000313" key="11">
    <source>
        <dbReference type="Proteomes" id="UP000438699"/>
    </source>
</evidence>
<keyword evidence="7 8" id="KW-0472">Membrane</keyword>
<proteinExistence type="inferred from homology"/>
<reference evidence="10 11" key="1">
    <citation type="journal article" date="2017" name="Int. J. Syst. Evol. Microbiol.">
        <title>Desulfovibrio senegalensis sp. nov., a mesophilic sulfate reducer isolated from marine sediment.</title>
        <authorList>
            <person name="Thioye A."/>
            <person name="Gam Z.B.A."/>
            <person name="Mbengue M."/>
            <person name="Cayol J.L."/>
            <person name="Joseph-Bartoli M."/>
            <person name="Toure-Kane C."/>
            <person name="Labat M."/>
        </authorList>
    </citation>
    <scope>NUCLEOTIDE SEQUENCE [LARGE SCALE GENOMIC DNA]</scope>
    <source>
        <strain evidence="10 11">DSM 101509</strain>
    </source>
</reference>
<evidence type="ECO:0000256" key="4">
    <source>
        <dbReference type="ARBA" id="ARBA00022519"/>
    </source>
</evidence>
<feature type="transmembrane region" description="Helical" evidence="8">
    <location>
        <begin position="372"/>
        <end position="397"/>
    </location>
</feature>
<dbReference type="OrthoDB" id="9805682at2"/>
<evidence type="ECO:0000256" key="3">
    <source>
        <dbReference type="ARBA" id="ARBA00022475"/>
    </source>
</evidence>
<comment type="caution">
    <text evidence="10">The sequence shown here is derived from an EMBL/GenBank/DDBJ whole genome shotgun (WGS) entry which is preliminary data.</text>
</comment>
<dbReference type="FunFam" id="1.20.81.30:FF:000001">
    <property type="entry name" value="Type II secretion system protein F"/>
    <property type="match status" value="2"/>
</dbReference>
<keyword evidence="4" id="KW-0997">Cell inner membrane</keyword>
<gene>
    <name evidence="10" type="ORF">F8A88_07080</name>
</gene>
<sequence length="407" mass="45226">MAHFKYTAITATGTKAKGIVEADSSAAAEAIVADRGLIPTSVRKSRAKTENASSLGAFFNKVKPQDIILFTKQFRTLLGAGVPVTRALEILEAQTENKKLKTCIIEIGQEIRQGSPLHKAFRKRTDIFSELYCNMLQAGEISGTLMEVLERLIYIVEHENKVTKDIKSALTYPIIVMVALAICFVVLIVFVLPTFINLFEQQNIELPWPTRICIMVNRLLVDYWPIIVGGMIGGGIALYYYFKSAKGRLMRDRLLLKLPILGMVFQKAAMARFGSIFSILQSSGVTVLDTMDIVSKTIGNAAISREFDKIRTQLEQGRGISEPLRKARYFTPMVISMIAVGEESGRIEEMMREAAQHYDYEVEYAVSRMSELIGPILTAGLAVVVGFFALAIFLPLTELMQNAMSAM</sequence>
<evidence type="ECO:0000256" key="8">
    <source>
        <dbReference type="SAM" id="Phobius"/>
    </source>
</evidence>
<evidence type="ECO:0000256" key="6">
    <source>
        <dbReference type="ARBA" id="ARBA00022989"/>
    </source>
</evidence>
<protein>
    <submittedName>
        <fullName evidence="10">Type II secretion system F family protein</fullName>
    </submittedName>
</protein>
<dbReference type="GO" id="GO:0015628">
    <property type="term" value="P:protein secretion by the type II secretion system"/>
    <property type="evidence" value="ECO:0007669"/>
    <property type="project" value="TreeGrafter"/>
</dbReference>
<dbReference type="EMBL" id="WAIE01000002">
    <property type="protein sequence ID" value="KAB1442213.1"/>
    <property type="molecule type" value="Genomic_DNA"/>
</dbReference>
<comment type="similarity">
    <text evidence="2">Belongs to the GSP F family.</text>
</comment>
<feature type="domain" description="Type II secretion system protein GspF" evidence="9">
    <location>
        <begin position="277"/>
        <end position="395"/>
    </location>
</feature>
<dbReference type="Proteomes" id="UP000438699">
    <property type="component" value="Unassembled WGS sequence"/>
</dbReference>
<evidence type="ECO:0000256" key="5">
    <source>
        <dbReference type="ARBA" id="ARBA00022692"/>
    </source>
</evidence>
<comment type="subcellular location">
    <subcellularLocation>
        <location evidence="1">Cell inner membrane</location>
        <topology evidence="1">Multi-pass membrane protein</topology>
    </subcellularLocation>
</comment>
<keyword evidence="3" id="KW-1003">Cell membrane</keyword>
<dbReference type="InterPro" id="IPR042094">
    <property type="entry name" value="T2SS_GspF_sf"/>
</dbReference>
<dbReference type="Gene3D" id="1.20.81.30">
    <property type="entry name" value="Type II secretion system (T2SS), domain F"/>
    <property type="match status" value="2"/>
</dbReference>
<evidence type="ECO:0000256" key="1">
    <source>
        <dbReference type="ARBA" id="ARBA00004429"/>
    </source>
</evidence>
<dbReference type="InterPro" id="IPR003004">
    <property type="entry name" value="GspF/PilC"/>
</dbReference>
<dbReference type="PANTHER" id="PTHR30012">
    <property type="entry name" value="GENERAL SECRETION PATHWAY PROTEIN"/>
    <property type="match status" value="1"/>
</dbReference>
<dbReference type="RefSeq" id="WP_151150434.1">
    <property type="nucleotide sequence ID" value="NZ_WAIE01000002.1"/>
</dbReference>
<keyword evidence="5 8" id="KW-0812">Transmembrane</keyword>
<dbReference type="GO" id="GO:0005886">
    <property type="term" value="C:plasma membrane"/>
    <property type="evidence" value="ECO:0007669"/>
    <property type="project" value="UniProtKB-SubCell"/>
</dbReference>
<feature type="transmembrane region" description="Helical" evidence="8">
    <location>
        <begin position="223"/>
        <end position="242"/>
    </location>
</feature>
<evidence type="ECO:0000256" key="2">
    <source>
        <dbReference type="ARBA" id="ARBA00005745"/>
    </source>
</evidence>
<feature type="domain" description="Type II secretion system protein GspF" evidence="9">
    <location>
        <begin position="70"/>
        <end position="193"/>
    </location>
</feature>
<accession>A0A6N6N330</accession>
<dbReference type="PANTHER" id="PTHR30012:SF0">
    <property type="entry name" value="TYPE II SECRETION SYSTEM PROTEIN F-RELATED"/>
    <property type="match status" value="1"/>
</dbReference>
<evidence type="ECO:0000259" key="9">
    <source>
        <dbReference type="Pfam" id="PF00482"/>
    </source>
</evidence>
<dbReference type="InterPro" id="IPR018076">
    <property type="entry name" value="T2SS_GspF_dom"/>
</dbReference>
<dbReference type="Pfam" id="PF00482">
    <property type="entry name" value="T2SSF"/>
    <property type="match status" value="2"/>
</dbReference>
<organism evidence="10 11">
    <name type="scientific">Pseudodesulfovibrio senegalensis</name>
    <dbReference type="NCBI Taxonomy" id="1721087"/>
    <lineage>
        <taxon>Bacteria</taxon>
        <taxon>Pseudomonadati</taxon>
        <taxon>Thermodesulfobacteriota</taxon>
        <taxon>Desulfovibrionia</taxon>
        <taxon>Desulfovibrionales</taxon>
        <taxon>Desulfovibrionaceae</taxon>
    </lineage>
</organism>